<dbReference type="SUPFAM" id="SSF53383">
    <property type="entry name" value="PLP-dependent transferases"/>
    <property type="match status" value="1"/>
</dbReference>
<dbReference type="HOGENOM" id="CLU_033332_5_0_6"/>
<evidence type="ECO:0000256" key="4">
    <source>
        <dbReference type="RuleBase" id="RU004508"/>
    </source>
</evidence>
<dbReference type="GO" id="GO:0030170">
    <property type="term" value="F:pyridoxal phosphate binding"/>
    <property type="evidence" value="ECO:0007669"/>
    <property type="project" value="TreeGrafter"/>
</dbReference>
<dbReference type="NCBIfam" id="NF011936">
    <property type="entry name" value="PRK15407.1"/>
    <property type="match status" value="1"/>
</dbReference>
<dbReference type="Gene3D" id="3.40.640.10">
    <property type="entry name" value="Type I PLP-dependent aspartate aminotransferase-like (Major domain)"/>
    <property type="match status" value="1"/>
</dbReference>
<organism evidence="5 6">
    <name type="scientific">Methylobacter tundripaludum (strain ATCC BAA-1195 / DSM 17260 / SV96)</name>
    <dbReference type="NCBI Taxonomy" id="697282"/>
    <lineage>
        <taxon>Bacteria</taxon>
        <taxon>Pseudomonadati</taxon>
        <taxon>Pseudomonadota</taxon>
        <taxon>Gammaproteobacteria</taxon>
        <taxon>Methylococcales</taxon>
        <taxon>Methylococcaceae</taxon>
        <taxon>Methylobacter</taxon>
    </lineage>
</organism>
<dbReference type="InterPro" id="IPR015421">
    <property type="entry name" value="PyrdxlP-dep_Trfase_major"/>
</dbReference>
<sequence length="538" mass="59428">MSATNQFQPGTIHIYKVPLVGASGSSTRPVLITSLPNSKGDVMGIPGSSQIHQWNEANQLIINPEDLLTGGLDKATVFPVSKQMIFSPRFFCGEVGTVKTATLEKAIRLVVGHQVEQFQASVKQPQIFTPGTSVIPPSGKVLGASELKNMVDASLDGWLTTGRFNKAFEQRFAEFVGVPYALTTTSGSAANLLAFTALTSHRLGDRALKPGDEVITVAAGFPTTVNPILQNGMVPVFVDVDIPTYNIDPQKIAAAVTDRTRAIMIAHTLGNPYDLDAVMDIAQKHNLWVIEDCCDALGSLYKGQHVGTFGHIATCSFYPAHHITMGEGGIVFTKDRKLRKIIESFRDWGRDCYCAPGCDDTCRKRFGWQLGTLPKGYDHKYTYSHLGYNLNISDMQAACALAQMDRLPEFIVARKRNFAFLKKRLKSCEGLLILPEATADSEPSWFGFPITIRESAGIERVELLKYLDQYKIGTRLLFAGNLTRQPYFKDRNYRVSGELTNTDDIMNNTFWIGVYPGLNEPMLNYVCEQIEAFLGLDS</sequence>
<dbReference type="GO" id="GO:0008483">
    <property type="term" value="F:transaminase activity"/>
    <property type="evidence" value="ECO:0007669"/>
    <property type="project" value="UniProtKB-KW"/>
</dbReference>
<dbReference type="GO" id="GO:0000271">
    <property type="term" value="P:polysaccharide biosynthetic process"/>
    <property type="evidence" value="ECO:0007669"/>
    <property type="project" value="TreeGrafter"/>
</dbReference>
<comment type="cofactor">
    <cofactor evidence="1">
        <name>pyridoxal 5'-phosphate</name>
        <dbReference type="ChEBI" id="CHEBI:597326"/>
    </cofactor>
</comment>
<dbReference type="Proteomes" id="UP000004664">
    <property type="component" value="Unassembled WGS sequence"/>
</dbReference>
<dbReference type="InterPro" id="IPR015424">
    <property type="entry name" value="PyrdxlP-dep_Trfase"/>
</dbReference>
<comment type="similarity">
    <text evidence="3 4">Belongs to the DegT/DnrJ/EryC1 family.</text>
</comment>
<keyword evidence="2 4" id="KW-0663">Pyridoxal phosphate</keyword>
<dbReference type="AlphaFoldDB" id="G3IVV1"/>
<name>G3IVV1_METTV</name>
<dbReference type="InterPro" id="IPR000653">
    <property type="entry name" value="DegT/StrS_aminotransferase"/>
</dbReference>
<keyword evidence="5" id="KW-0032">Aminotransferase</keyword>
<accession>G3IVV1</accession>
<dbReference type="FunFam" id="3.40.640.10:FF:000079">
    <property type="entry name" value="LPS biosynthesis protein"/>
    <property type="match status" value="1"/>
</dbReference>
<evidence type="ECO:0000256" key="2">
    <source>
        <dbReference type="ARBA" id="ARBA00022898"/>
    </source>
</evidence>
<proteinExistence type="inferred from homology"/>
<dbReference type="EMBL" id="JH109152">
    <property type="protein sequence ID" value="EGW22958.1"/>
    <property type="molecule type" value="Genomic_DNA"/>
</dbReference>
<evidence type="ECO:0000313" key="6">
    <source>
        <dbReference type="Proteomes" id="UP000004664"/>
    </source>
</evidence>
<dbReference type="InterPro" id="IPR015422">
    <property type="entry name" value="PyrdxlP-dep_Trfase_small"/>
</dbReference>
<protein>
    <submittedName>
        <fullName evidence="5">DegT/DnrJ/EryC1/StrS aminotransferase</fullName>
    </submittedName>
</protein>
<dbReference type="PANTHER" id="PTHR30244:SF34">
    <property type="entry name" value="DTDP-4-AMINO-4,6-DIDEOXYGALACTOSE TRANSAMINASE"/>
    <property type="match status" value="1"/>
</dbReference>
<reference evidence="5 6" key="1">
    <citation type="submission" date="2011-06" db="EMBL/GenBank/DDBJ databases">
        <title>Genomic sequence of Methylobacter tundripaludum SV96.</title>
        <authorList>
            <consortium name="US DOE Joint Genome Institute"/>
            <person name="Lucas S."/>
            <person name="Han J."/>
            <person name="Lapidus A."/>
            <person name="Cheng J.-F."/>
            <person name="Goodwin L."/>
            <person name="Pitluck S."/>
            <person name="Held B."/>
            <person name="Detter J.C."/>
            <person name="Han C."/>
            <person name="Tapia R."/>
            <person name="Land M."/>
            <person name="Hauser L."/>
            <person name="Kyrpides N."/>
            <person name="Ivanova N."/>
            <person name="Ovchinnikova G."/>
            <person name="Pagani I."/>
            <person name="Klotz M.G."/>
            <person name="Dispirito A.A."/>
            <person name="Murrell J.C."/>
            <person name="Dunfield P."/>
            <person name="Kalyuzhnaya M.G."/>
            <person name="Svenning M."/>
            <person name="Trotsenko Y.A."/>
            <person name="Stein L.Y."/>
            <person name="Woyke T."/>
        </authorList>
    </citation>
    <scope>NUCLEOTIDE SEQUENCE [LARGE SCALE GENOMIC DNA]</scope>
    <source>
        <strain evidence="6">ATCC BAA-1195 / DSM 17260 / SV96</strain>
    </source>
</reference>
<evidence type="ECO:0000313" key="5">
    <source>
        <dbReference type="EMBL" id="EGW22958.1"/>
    </source>
</evidence>
<dbReference type="STRING" id="697282.Mettu_1796"/>
<evidence type="ECO:0000256" key="1">
    <source>
        <dbReference type="ARBA" id="ARBA00001933"/>
    </source>
</evidence>
<dbReference type="PANTHER" id="PTHR30244">
    <property type="entry name" value="TRANSAMINASE"/>
    <property type="match status" value="1"/>
</dbReference>
<gene>
    <name evidence="5" type="ORF">Mettu_1796</name>
</gene>
<keyword evidence="5" id="KW-0808">Transferase</keyword>
<evidence type="ECO:0000256" key="3">
    <source>
        <dbReference type="ARBA" id="ARBA00037999"/>
    </source>
</evidence>
<dbReference type="Gene3D" id="3.90.1150.10">
    <property type="entry name" value="Aspartate Aminotransferase, domain 1"/>
    <property type="match status" value="1"/>
</dbReference>
<dbReference type="Pfam" id="PF01041">
    <property type="entry name" value="DegT_DnrJ_EryC1"/>
    <property type="match status" value="1"/>
</dbReference>
<keyword evidence="6" id="KW-1185">Reference proteome</keyword>
<dbReference type="CDD" id="cd00616">
    <property type="entry name" value="AHBA_syn"/>
    <property type="match status" value="1"/>
</dbReference>
<dbReference type="eggNOG" id="COG0399">
    <property type="taxonomic scope" value="Bacteria"/>
</dbReference>